<evidence type="ECO:0000313" key="1">
    <source>
        <dbReference type="EMBL" id="PPQ28192.1"/>
    </source>
</evidence>
<dbReference type="Pfam" id="PF11769">
    <property type="entry name" value="DUF3313"/>
    <property type="match status" value="1"/>
</dbReference>
<proteinExistence type="predicted"/>
<organism evidence="1 2">
    <name type="scientific">Rhodoblastus sphagnicola</name>
    <dbReference type="NCBI Taxonomy" id="333368"/>
    <lineage>
        <taxon>Bacteria</taxon>
        <taxon>Pseudomonadati</taxon>
        <taxon>Pseudomonadota</taxon>
        <taxon>Alphaproteobacteria</taxon>
        <taxon>Hyphomicrobiales</taxon>
        <taxon>Rhodoblastaceae</taxon>
        <taxon>Rhodoblastus</taxon>
    </lineage>
</organism>
<dbReference type="AlphaFoldDB" id="A0A2S6N0Q8"/>
<gene>
    <name evidence="1" type="ORF">CCR94_18585</name>
</gene>
<evidence type="ECO:0000313" key="2">
    <source>
        <dbReference type="Proteomes" id="UP000239089"/>
    </source>
</evidence>
<dbReference type="InterPro" id="IPR021747">
    <property type="entry name" value="DUF3313"/>
</dbReference>
<dbReference type="OrthoDB" id="7585546at2"/>
<protein>
    <recommendedName>
        <fullName evidence="3">DUF3313 domain-containing protein</fullName>
    </recommendedName>
</protein>
<dbReference type="Proteomes" id="UP000239089">
    <property type="component" value="Unassembled WGS sequence"/>
</dbReference>
<evidence type="ECO:0008006" key="3">
    <source>
        <dbReference type="Google" id="ProtNLM"/>
    </source>
</evidence>
<sequence>MLTACAEVEPIAYAGLPSSRLMKPNSEDPGGSTPFIYSSETKWAAYSKAIVDPVSLYQGPDHQFGDMAESDRAELARYMQEKFSATLAKRFTIISKPGPDTLRITLSLTGAAATPLLGELAHADMAGNVYNGVAAARDKEGLMSGWVMYVVEIHDSTKGRLLLAYTTKQYPNALHLGAAFGSLAAARIGIDNGADELVARLL</sequence>
<keyword evidence="2" id="KW-1185">Reference proteome</keyword>
<reference evidence="1 2" key="1">
    <citation type="journal article" date="2018" name="Arch. Microbiol.">
        <title>New insights into the metabolic potential of the phototrophic purple bacterium Rhodopila globiformis DSM 161(T) from its draft genome sequence and evidence for a vanadium-dependent nitrogenase.</title>
        <authorList>
            <person name="Imhoff J.F."/>
            <person name="Rahn T."/>
            <person name="Kunzel S."/>
            <person name="Neulinger S.C."/>
        </authorList>
    </citation>
    <scope>NUCLEOTIDE SEQUENCE [LARGE SCALE GENOMIC DNA]</scope>
    <source>
        <strain evidence="1 2">DSM 16996</strain>
    </source>
</reference>
<comment type="caution">
    <text evidence="1">The sequence shown here is derived from an EMBL/GenBank/DDBJ whole genome shotgun (WGS) entry which is preliminary data.</text>
</comment>
<name>A0A2S6N0Q8_9HYPH</name>
<accession>A0A2S6N0Q8</accession>
<dbReference type="EMBL" id="NHSJ01000114">
    <property type="protein sequence ID" value="PPQ28192.1"/>
    <property type="molecule type" value="Genomic_DNA"/>
</dbReference>